<proteinExistence type="predicted"/>
<reference evidence="2" key="1">
    <citation type="journal article" date="2023" name="G3 (Bethesda)">
        <title>Genome assembly and association tests identify interacting loci associated with vigor, precocity, and sex in interspecific pistachio rootstocks.</title>
        <authorList>
            <person name="Palmer W."/>
            <person name="Jacygrad E."/>
            <person name="Sagayaradj S."/>
            <person name="Cavanaugh K."/>
            <person name="Han R."/>
            <person name="Bertier L."/>
            <person name="Beede B."/>
            <person name="Kafkas S."/>
            <person name="Golino D."/>
            <person name="Preece J."/>
            <person name="Michelmore R."/>
        </authorList>
    </citation>
    <scope>NUCLEOTIDE SEQUENCE [LARGE SCALE GENOMIC DNA]</scope>
</reference>
<organism evidence="1 2">
    <name type="scientific">Pistacia integerrima</name>
    <dbReference type="NCBI Taxonomy" id="434235"/>
    <lineage>
        <taxon>Eukaryota</taxon>
        <taxon>Viridiplantae</taxon>
        <taxon>Streptophyta</taxon>
        <taxon>Embryophyta</taxon>
        <taxon>Tracheophyta</taxon>
        <taxon>Spermatophyta</taxon>
        <taxon>Magnoliopsida</taxon>
        <taxon>eudicotyledons</taxon>
        <taxon>Gunneridae</taxon>
        <taxon>Pentapetalae</taxon>
        <taxon>rosids</taxon>
        <taxon>malvids</taxon>
        <taxon>Sapindales</taxon>
        <taxon>Anacardiaceae</taxon>
        <taxon>Pistacia</taxon>
    </lineage>
</organism>
<sequence>MDTQLFIEGNTSEGRDAPPSHYLFKIESFSLLSKAPLPKYTSNQFDAEGYKWKLSLYPVGDKHNDGEGFISIYLALVETSSFSFGWDVNVVFNFFILNQLQNKYVTVREWTERRYHAMKTEWGITKFMDLETFHNPFKGYLIDDTCVFGAEVFVVRSTFKRECLSMVKEPATCFHTWKVNNFSTLSDDYHYSSRFGDQQWGVCLHPKGAGEAKGSYISLYLYTFAGIPETAKWFVNFILRVKDQMNGEDIIFQNNAPNKNARSIEKFMLLAKLKDPKLGYLVNDTCIIEAEVTLLGMIN</sequence>
<evidence type="ECO:0000313" key="1">
    <source>
        <dbReference type="EMBL" id="KAJ0048233.1"/>
    </source>
</evidence>
<protein>
    <submittedName>
        <fullName evidence="1">Uncharacterized protein</fullName>
    </submittedName>
</protein>
<keyword evidence="2" id="KW-1185">Reference proteome</keyword>
<comment type="caution">
    <text evidence="1">The sequence shown here is derived from an EMBL/GenBank/DDBJ whole genome shotgun (WGS) entry which is preliminary data.</text>
</comment>
<accession>A0ACC0ZB20</accession>
<name>A0ACC0ZB20_9ROSI</name>
<dbReference type="EMBL" id="CM047737">
    <property type="protein sequence ID" value="KAJ0048233.1"/>
    <property type="molecule type" value="Genomic_DNA"/>
</dbReference>
<dbReference type="Proteomes" id="UP001163603">
    <property type="component" value="Chromosome 2"/>
</dbReference>
<gene>
    <name evidence="1" type="ORF">Pint_16593</name>
</gene>
<evidence type="ECO:0000313" key="2">
    <source>
        <dbReference type="Proteomes" id="UP001163603"/>
    </source>
</evidence>